<dbReference type="InterPro" id="IPR002656">
    <property type="entry name" value="Acyl_transf_3_dom"/>
</dbReference>
<evidence type="ECO:0000313" key="3">
    <source>
        <dbReference type="EMBL" id="RJG07155.1"/>
    </source>
</evidence>
<organism evidence="3 4">
    <name type="scientific">Noviherbaspirillum cavernae</name>
    <dbReference type="NCBI Taxonomy" id="2320862"/>
    <lineage>
        <taxon>Bacteria</taxon>
        <taxon>Pseudomonadati</taxon>
        <taxon>Pseudomonadota</taxon>
        <taxon>Betaproteobacteria</taxon>
        <taxon>Burkholderiales</taxon>
        <taxon>Oxalobacteraceae</taxon>
        <taxon>Noviherbaspirillum</taxon>
    </lineage>
</organism>
<dbReference type="AlphaFoldDB" id="A0A418X3Z6"/>
<feature type="transmembrane region" description="Helical" evidence="1">
    <location>
        <begin position="312"/>
        <end position="333"/>
    </location>
</feature>
<feature type="transmembrane region" description="Helical" evidence="1">
    <location>
        <begin position="179"/>
        <end position="196"/>
    </location>
</feature>
<feature type="transmembrane region" description="Helical" evidence="1">
    <location>
        <begin position="92"/>
        <end position="114"/>
    </location>
</feature>
<dbReference type="PANTHER" id="PTHR23028:SF131">
    <property type="entry name" value="BLR2367 PROTEIN"/>
    <property type="match status" value="1"/>
</dbReference>
<gene>
    <name evidence="3" type="ORF">D3870_15115</name>
</gene>
<feature type="domain" description="Acyltransferase 3" evidence="2">
    <location>
        <begin position="10"/>
        <end position="328"/>
    </location>
</feature>
<sequence length="366" mass="40026">MSQPARLPLVDGLKAAACLLIICHHLAFYGPMSDRAYSLAPELIDWLYHYGRMAVQVFLVVGGFLAAGALESLDAGKLARPDILLWRRYRRLAVPCMAALACAILSAMLVRPWLDHPSVPAPPELTQVLAHVFLLQDLLEVEALSAGVWYVAIDFQLYALALGLCWLSRNHAGAARPTILVLAFTMASLLFFNLDASWDATSLYFFGAYGLGMLAFRASRQRTPQWAAAGLAALGGLALLLAFRERIAVALATALLLGLAPSRGWMHRGAHVRGIAWLARRSYSVFLIHFPICLLVNSLWAQCFPEGAWINLAGMALALVASVAAGALFFRLIEEHHADFTRNRYYRRLVPAGLLLCAAISMATSQ</sequence>
<proteinExistence type="predicted"/>
<name>A0A418X3Z6_9BURK</name>
<dbReference type="OrthoDB" id="8956208at2"/>
<dbReference type="InterPro" id="IPR050879">
    <property type="entry name" value="Acyltransferase_3"/>
</dbReference>
<feature type="transmembrane region" description="Helical" evidence="1">
    <location>
        <begin position="226"/>
        <end position="243"/>
    </location>
</feature>
<feature type="transmembrane region" description="Helical" evidence="1">
    <location>
        <begin position="50"/>
        <end position="71"/>
    </location>
</feature>
<keyword evidence="1" id="KW-0812">Transmembrane</keyword>
<feature type="transmembrane region" description="Helical" evidence="1">
    <location>
        <begin position="147"/>
        <end position="167"/>
    </location>
</feature>
<dbReference type="EMBL" id="QYUN01000002">
    <property type="protein sequence ID" value="RJG07155.1"/>
    <property type="molecule type" value="Genomic_DNA"/>
</dbReference>
<dbReference type="RefSeq" id="WP_119740354.1">
    <property type="nucleotide sequence ID" value="NZ_QYUN01000002.1"/>
</dbReference>
<dbReference type="PANTHER" id="PTHR23028">
    <property type="entry name" value="ACETYLTRANSFERASE"/>
    <property type="match status" value="1"/>
</dbReference>
<keyword evidence="1" id="KW-1133">Transmembrane helix</keyword>
<keyword evidence="3" id="KW-0808">Transferase</keyword>
<feature type="transmembrane region" description="Helical" evidence="1">
    <location>
        <begin position="249"/>
        <end position="266"/>
    </location>
</feature>
<dbReference type="Pfam" id="PF01757">
    <property type="entry name" value="Acyl_transf_3"/>
    <property type="match status" value="1"/>
</dbReference>
<reference evidence="3 4" key="1">
    <citation type="submission" date="2018-09" db="EMBL/GenBank/DDBJ databases">
        <authorList>
            <person name="Zhu H."/>
        </authorList>
    </citation>
    <scope>NUCLEOTIDE SEQUENCE [LARGE SCALE GENOMIC DNA]</scope>
    <source>
        <strain evidence="3 4">K2R10-39</strain>
    </source>
</reference>
<comment type="caution">
    <text evidence="3">The sequence shown here is derived from an EMBL/GenBank/DDBJ whole genome shotgun (WGS) entry which is preliminary data.</text>
</comment>
<feature type="transmembrane region" description="Helical" evidence="1">
    <location>
        <begin position="12"/>
        <end position="30"/>
    </location>
</feature>
<protein>
    <submittedName>
        <fullName evidence="3">Acyltransferase</fullName>
    </submittedName>
</protein>
<dbReference type="GO" id="GO:0000271">
    <property type="term" value="P:polysaccharide biosynthetic process"/>
    <property type="evidence" value="ECO:0007669"/>
    <property type="project" value="TreeGrafter"/>
</dbReference>
<feature type="transmembrane region" description="Helical" evidence="1">
    <location>
        <begin position="345"/>
        <end position="364"/>
    </location>
</feature>
<feature type="transmembrane region" description="Helical" evidence="1">
    <location>
        <begin position="278"/>
        <end position="300"/>
    </location>
</feature>
<dbReference type="GO" id="GO:0016747">
    <property type="term" value="F:acyltransferase activity, transferring groups other than amino-acyl groups"/>
    <property type="evidence" value="ECO:0007669"/>
    <property type="project" value="InterPro"/>
</dbReference>
<evidence type="ECO:0000256" key="1">
    <source>
        <dbReference type="SAM" id="Phobius"/>
    </source>
</evidence>
<accession>A0A418X3Z6</accession>
<evidence type="ECO:0000259" key="2">
    <source>
        <dbReference type="Pfam" id="PF01757"/>
    </source>
</evidence>
<evidence type="ECO:0000313" key="4">
    <source>
        <dbReference type="Proteomes" id="UP000285190"/>
    </source>
</evidence>
<dbReference type="GO" id="GO:0016020">
    <property type="term" value="C:membrane"/>
    <property type="evidence" value="ECO:0007669"/>
    <property type="project" value="TreeGrafter"/>
</dbReference>
<feature type="transmembrane region" description="Helical" evidence="1">
    <location>
        <begin position="202"/>
        <end position="219"/>
    </location>
</feature>
<dbReference type="Proteomes" id="UP000285190">
    <property type="component" value="Unassembled WGS sequence"/>
</dbReference>
<keyword evidence="3" id="KW-0012">Acyltransferase</keyword>
<keyword evidence="4" id="KW-1185">Reference proteome</keyword>
<keyword evidence="1" id="KW-0472">Membrane</keyword>